<dbReference type="Pfam" id="PF07690">
    <property type="entry name" value="MFS_1"/>
    <property type="match status" value="1"/>
</dbReference>
<comment type="caution">
    <text evidence="8">The sequence shown here is derived from an EMBL/GenBank/DDBJ whole genome shotgun (WGS) entry which is preliminary data.</text>
</comment>
<feature type="transmembrane region" description="Helical" evidence="6">
    <location>
        <begin position="453"/>
        <end position="477"/>
    </location>
</feature>
<dbReference type="SUPFAM" id="SSF103473">
    <property type="entry name" value="MFS general substrate transporter"/>
    <property type="match status" value="1"/>
</dbReference>
<accession>A0A427Y1U3</accession>
<feature type="transmembrane region" description="Helical" evidence="6">
    <location>
        <begin position="215"/>
        <end position="237"/>
    </location>
</feature>
<evidence type="ECO:0000313" key="9">
    <source>
        <dbReference type="Proteomes" id="UP000279236"/>
    </source>
</evidence>
<evidence type="ECO:0000256" key="5">
    <source>
        <dbReference type="ARBA" id="ARBA00023136"/>
    </source>
</evidence>
<name>A0A427Y1U3_9TREE</name>
<feature type="transmembrane region" description="Helical" evidence="6">
    <location>
        <begin position="391"/>
        <end position="411"/>
    </location>
</feature>
<evidence type="ECO:0000256" key="2">
    <source>
        <dbReference type="ARBA" id="ARBA00022448"/>
    </source>
</evidence>
<gene>
    <name evidence="8" type="ORF">EHS24_006719</name>
</gene>
<dbReference type="EMBL" id="RSCE01000003">
    <property type="protein sequence ID" value="RSH85126.1"/>
    <property type="molecule type" value="Genomic_DNA"/>
</dbReference>
<evidence type="ECO:0000256" key="4">
    <source>
        <dbReference type="ARBA" id="ARBA00022989"/>
    </source>
</evidence>
<feature type="transmembrane region" description="Helical" evidence="6">
    <location>
        <begin position="121"/>
        <end position="139"/>
    </location>
</feature>
<organism evidence="8 9">
    <name type="scientific">Apiotrichum porosum</name>
    <dbReference type="NCBI Taxonomy" id="105984"/>
    <lineage>
        <taxon>Eukaryota</taxon>
        <taxon>Fungi</taxon>
        <taxon>Dikarya</taxon>
        <taxon>Basidiomycota</taxon>
        <taxon>Agaricomycotina</taxon>
        <taxon>Tremellomycetes</taxon>
        <taxon>Trichosporonales</taxon>
        <taxon>Trichosporonaceae</taxon>
        <taxon>Apiotrichum</taxon>
    </lineage>
</organism>
<dbReference type="InterPro" id="IPR036259">
    <property type="entry name" value="MFS_trans_sf"/>
</dbReference>
<dbReference type="PROSITE" id="PS50850">
    <property type="entry name" value="MFS"/>
    <property type="match status" value="1"/>
</dbReference>
<feature type="transmembrane region" description="Helical" evidence="6">
    <location>
        <begin position="183"/>
        <end position="203"/>
    </location>
</feature>
<keyword evidence="2" id="KW-0813">Transport</keyword>
<comment type="subcellular location">
    <subcellularLocation>
        <location evidence="1">Membrane</location>
        <topology evidence="1">Multi-pass membrane protein</topology>
    </subcellularLocation>
</comment>
<proteinExistence type="predicted"/>
<feature type="domain" description="Major facilitator superfamily (MFS) profile" evidence="7">
    <location>
        <begin position="55"/>
        <end position="483"/>
    </location>
</feature>
<dbReference type="InterPro" id="IPR020846">
    <property type="entry name" value="MFS_dom"/>
</dbReference>
<dbReference type="RefSeq" id="XP_028478574.1">
    <property type="nucleotide sequence ID" value="XM_028622122.1"/>
</dbReference>
<feature type="transmembrane region" description="Helical" evidence="6">
    <location>
        <begin position="365"/>
        <end position="384"/>
    </location>
</feature>
<evidence type="ECO:0000313" key="8">
    <source>
        <dbReference type="EMBL" id="RSH85126.1"/>
    </source>
</evidence>
<feature type="transmembrane region" description="Helical" evidence="6">
    <location>
        <begin position="290"/>
        <end position="309"/>
    </location>
</feature>
<sequence>MAPHIASNTTMTFPDDKVTCELRDNAEAQSATPGLLSGVGGPEEKKLLRKIDLHLLPILFLMFIFNNLDRSNIGNAKAAGMTADLNMNSEQYSVALLVFFIGYCLGQTPSNMILTRFKPHVYLPMLMAVWGAIAVALAGCKTFGALVGVRALLGFLEAGFAPGVLFLLSSWYRRNELGGRYCLFWLGSPTAGALGGILAGGITESLDGYQGHAGWQWLFIIEGVATIAVAIVAFFLLPDFPDTTTWLTEEEKMLAKQRLLMDNIGSAQGEGATHGALASIKEMFGDWRTYIFIFLYMMATGALTINYFIPTLVGSLGYKGITLQYMTVPICEQELPNAANHADATAMVFIPIVCFHSDYRQERGFHLAGTAVFTGACFAAIMGITAQKAQYALLCFAVAGIYVCIPLVLVWTSNVVSWPAEKRAVTQATVNAMGNAASIYGSFLWPSSDAPRYYPGFGATLAMNVALAVVAVAMVILNRRFPYPITDPIVREISNSDEEKPRTVVV</sequence>
<keyword evidence="3 6" id="KW-0812">Transmembrane</keyword>
<feature type="transmembrane region" description="Helical" evidence="6">
    <location>
        <begin position="91"/>
        <end position="109"/>
    </location>
</feature>
<feature type="transmembrane region" description="Helical" evidence="6">
    <location>
        <begin position="151"/>
        <end position="171"/>
    </location>
</feature>
<dbReference type="FunFam" id="1.20.1250.20:FF:000057">
    <property type="entry name" value="MFS general substrate transporter"/>
    <property type="match status" value="1"/>
</dbReference>
<reference evidence="8 9" key="1">
    <citation type="submission" date="2018-11" db="EMBL/GenBank/DDBJ databases">
        <title>Genome sequence of Apiotrichum porosum DSM 27194.</title>
        <authorList>
            <person name="Aliyu H."/>
            <person name="Gorte O."/>
            <person name="Ochsenreither K."/>
        </authorList>
    </citation>
    <scope>NUCLEOTIDE SEQUENCE [LARGE SCALE GENOMIC DNA]</scope>
    <source>
        <strain evidence="8 9">DSM 27194</strain>
    </source>
</reference>
<dbReference type="PANTHER" id="PTHR43791:SF38">
    <property type="entry name" value="MAJOR FACILITATOR SUPERFAMILY (MFS) PROFILE DOMAIN-CONTAINING PROTEIN"/>
    <property type="match status" value="1"/>
</dbReference>
<dbReference type="Proteomes" id="UP000279236">
    <property type="component" value="Unassembled WGS sequence"/>
</dbReference>
<dbReference type="InterPro" id="IPR011701">
    <property type="entry name" value="MFS"/>
</dbReference>
<dbReference type="Gene3D" id="1.20.1250.20">
    <property type="entry name" value="MFS general substrate transporter like domains"/>
    <property type="match status" value="1"/>
</dbReference>
<dbReference type="OrthoDB" id="3639251at2759"/>
<dbReference type="GO" id="GO:0016020">
    <property type="term" value="C:membrane"/>
    <property type="evidence" value="ECO:0007669"/>
    <property type="project" value="UniProtKB-SubCell"/>
</dbReference>
<evidence type="ECO:0000259" key="7">
    <source>
        <dbReference type="PROSITE" id="PS50850"/>
    </source>
</evidence>
<dbReference type="PANTHER" id="PTHR43791">
    <property type="entry name" value="PERMEASE-RELATED"/>
    <property type="match status" value="1"/>
</dbReference>
<dbReference type="GO" id="GO:0022857">
    <property type="term" value="F:transmembrane transporter activity"/>
    <property type="evidence" value="ECO:0007669"/>
    <property type="project" value="InterPro"/>
</dbReference>
<keyword evidence="4 6" id="KW-1133">Transmembrane helix</keyword>
<evidence type="ECO:0000256" key="1">
    <source>
        <dbReference type="ARBA" id="ARBA00004141"/>
    </source>
</evidence>
<protein>
    <recommendedName>
        <fullName evidence="7">Major facilitator superfamily (MFS) profile domain-containing protein</fullName>
    </recommendedName>
</protein>
<dbReference type="AlphaFoldDB" id="A0A427Y1U3"/>
<dbReference type="GeneID" id="39591262"/>
<keyword evidence="5 6" id="KW-0472">Membrane</keyword>
<keyword evidence="9" id="KW-1185">Reference proteome</keyword>
<evidence type="ECO:0000256" key="3">
    <source>
        <dbReference type="ARBA" id="ARBA00022692"/>
    </source>
</evidence>
<evidence type="ECO:0000256" key="6">
    <source>
        <dbReference type="SAM" id="Phobius"/>
    </source>
</evidence>